<sequence length="454" mass="49033">MHLSIGMDVGTTTYHWTVHRLAFGVEAGGTSRHVLREGRPVARSPVRLTPFCDGDVLDEETIRRTVEADLLKVGLRPQDLETGSVIITGMAARRRNAPRLIASLSALFPRLVSTVAGARLESILAARGAGADLLSRRRLARVLNVDIGGGTTNLALYDCGRLVGSACLALGARLVHFDREGRVLSWKGEVLGKILRPPPDLPPARVDDDLLERMGERVVETLWNFLKGGDLPGAVVEYDEMPRRPVRFDTVSFTGGVGALLKTCRSMSLTRFNDLGVSLACAVRERFGSFPLHESNGDSIRATSVGASVHLVQVAGRSVHVTAVQELPLRDLPAISVRLGEAADSRPFRMDPGLRPPCAYAVRAGPGVTLETLKELADRLLGEVLTGGARVLVVVFDQDLGKIFGRIVQSRPNWDPALRVVSIDSVELQDGEIVDIGAPTRSGLLPVTVKTLHF</sequence>
<proteinExistence type="predicted"/>
<dbReference type="STRING" id="1121391.SAMN02745206_03308"/>
<dbReference type="InterPro" id="IPR043129">
    <property type="entry name" value="ATPase_NBD"/>
</dbReference>
<evidence type="ECO:0000313" key="1">
    <source>
        <dbReference type="EMBL" id="SHG12608.1"/>
    </source>
</evidence>
<gene>
    <name evidence="1" type="ORF">SAMN02745206_03308</name>
</gene>
<accession>A0A1M5H9R1</accession>
<dbReference type="Proteomes" id="UP000184076">
    <property type="component" value="Unassembled WGS sequence"/>
</dbReference>
<dbReference type="PIRSF" id="PIRSF012293">
    <property type="entry name" value="EutA"/>
    <property type="match status" value="1"/>
</dbReference>
<dbReference type="Pfam" id="PF06277">
    <property type="entry name" value="EutA"/>
    <property type="match status" value="1"/>
</dbReference>
<dbReference type="InterPro" id="IPR009377">
    <property type="entry name" value="EutA"/>
</dbReference>
<dbReference type="EMBL" id="FQVB01000043">
    <property type="protein sequence ID" value="SHG12608.1"/>
    <property type="molecule type" value="Genomic_DNA"/>
</dbReference>
<organism evidence="1 2">
    <name type="scientific">Desulfacinum infernum DSM 9756</name>
    <dbReference type="NCBI Taxonomy" id="1121391"/>
    <lineage>
        <taxon>Bacteria</taxon>
        <taxon>Pseudomonadati</taxon>
        <taxon>Thermodesulfobacteriota</taxon>
        <taxon>Syntrophobacteria</taxon>
        <taxon>Syntrophobacterales</taxon>
        <taxon>Syntrophobacteraceae</taxon>
        <taxon>Desulfacinum</taxon>
    </lineage>
</organism>
<keyword evidence="2" id="KW-1185">Reference proteome</keyword>
<name>A0A1M5H9R1_9BACT</name>
<reference evidence="2" key="1">
    <citation type="submission" date="2016-11" db="EMBL/GenBank/DDBJ databases">
        <authorList>
            <person name="Varghese N."/>
            <person name="Submissions S."/>
        </authorList>
    </citation>
    <scope>NUCLEOTIDE SEQUENCE [LARGE SCALE GENOMIC DNA]</scope>
    <source>
        <strain evidence="2">DSM 9756</strain>
    </source>
</reference>
<protein>
    <submittedName>
        <fullName evidence="1">Ethanolamine utilization protein EutA</fullName>
    </submittedName>
</protein>
<evidence type="ECO:0000313" key="2">
    <source>
        <dbReference type="Proteomes" id="UP000184076"/>
    </source>
</evidence>
<dbReference type="SUPFAM" id="SSF53067">
    <property type="entry name" value="Actin-like ATPase domain"/>
    <property type="match status" value="1"/>
</dbReference>
<dbReference type="AlphaFoldDB" id="A0A1M5H9R1"/>